<organism evidence="9 10">
    <name type="scientific">Channa argus</name>
    <name type="common">Northern snakehead</name>
    <name type="synonym">Ophicephalus argus</name>
    <dbReference type="NCBI Taxonomy" id="215402"/>
    <lineage>
        <taxon>Eukaryota</taxon>
        <taxon>Metazoa</taxon>
        <taxon>Chordata</taxon>
        <taxon>Craniata</taxon>
        <taxon>Vertebrata</taxon>
        <taxon>Euteleostomi</taxon>
        <taxon>Actinopterygii</taxon>
        <taxon>Neopterygii</taxon>
        <taxon>Teleostei</taxon>
        <taxon>Neoteleostei</taxon>
        <taxon>Acanthomorphata</taxon>
        <taxon>Anabantaria</taxon>
        <taxon>Anabantiformes</taxon>
        <taxon>Channoidei</taxon>
        <taxon>Channidae</taxon>
        <taxon>Channa</taxon>
    </lineage>
</organism>
<feature type="signal peptide" evidence="7">
    <location>
        <begin position="1"/>
        <end position="30"/>
    </location>
</feature>
<keyword evidence="5" id="KW-0325">Glycoprotein</keyword>
<reference evidence="9 10" key="1">
    <citation type="submission" date="2019-02" db="EMBL/GenBank/DDBJ databases">
        <title>Opniocepnalus argus genome.</title>
        <authorList>
            <person name="Zhou C."/>
            <person name="Xiao S."/>
        </authorList>
    </citation>
    <scope>NUCLEOTIDE SEQUENCE [LARGE SCALE GENOMIC DNA]</scope>
    <source>
        <strain evidence="9">OARG1902GOOAL</strain>
        <tissue evidence="9">Muscle</tissue>
    </source>
</reference>
<gene>
    <name evidence="9" type="ORF">EXN66_Car003744</name>
</gene>
<dbReference type="SMART" id="SM00409">
    <property type="entry name" value="IG"/>
    <property type="match status" value="1"/>
</dbReference>
<dbReference type="GO" id="GO:0001817">
    <property type="term" value="P:regulation of cytokine production"/>
    <property type="evidence" value="ECO:0007669"/>
    <property type="project" value="TreeGrafter"/>
</dbReference>
<accession>A0A6G1PCV2</accession>
<evidence type="ECO:0000256" key="5">
    <source>
        <dbReference type="ARBA" id="ARBA00023180"/>
    </source>
</evidence>
<evidence type="ECO:0000256" key="4">
    <source>
        <dbReference type="ARBA" id="ARBA00023157"/>
    </source>
</evidence>
<keyword evidence="4" id="KW-1015">Disulfide bond</keyword>
<dbReference type="InterPro" id="IPR013783">
    <property type="entry name" value="Ig-like_fold"/>
</dbReference>
<name>A0A6G1PCV2_CHAAH</name>
<keyword evidence="2 7" id="KW-0732">Signal</keyword>
<protein>
    <submittedName>
        <fullName evidence="9">V-set domain-containing T-cell activation inhibitor 1 B7-like protein 4</fullName>
    </submittedName>
</protein>
<dbReference type="SMART" id="SM00406">
    <property type="entry name" value="IGv"/>
    <property type="match status" value="1"/>
</dbReference>
<keyword evidence="10" id="KW-1185">Reference proteome</keyword>
<reference evidence="10" key="2">
    <citation type="submission" date="2019-02" db="EMBL/GenBank/DDBJ databases">
        <title>Opniocepnalus argus Var Kimnra genome.</title>
        <authorList>
            <person name="Zhou C."/>
            <person name="Xiao S."/>
        </authorList>
    </citation>
    <scope>NUCLEOTIDE SEQUENCE [LARGE SCALE GENOMIC DNA]</scope>
</reference>
<evidence type="ECO:0000313" key="10">
    <source>
        <dbReference type="Proteomes" id="UP000503349"/>
    </source>
</evidence>
<dbReference type="PANTHER" id="PTHR24100">
    <property type="entry name" value="BUTYROPHILIN"/>
    <property type="match status" value="1"/>
</dbReference>
<dbReference type="Gene3D" id="2.60.40.10">
    <property type="entry name" value="Immunoglobulins"/>
    <property type="match status" value="1"/>
</dbReference>
<evidence type="ECO:0000256" key="7">
    <source>
        <dbReference type="SAM" id="SignalP"/>
    </source>
</evidence>
<keyword evidence="3" id="KW-0472">Membrane</keyword>
<dbReference type="SUPFAM" id="SSF48726">
    <property type="entry name" value="Immunoglobulin"/>
    <property type="match status" value="1"/>
</dbReference>
<dbReference type="Proteomes" id="UP000503349">
    <property type="component" value="Chromosome 3"/>
</dbReference>
<dbReference type="GO" id="GO:1903037">
    <property type="term" value="P:regulation of leukocyte cell-cell adhesion"/>
    <property type="evidence" value="ECO:0007669"/>
    <property type="project" value="UniProtKB-ARBA"/>
</dbReference>
<proteinExistence type="predicted"/>
<comment type="subcellular location">
    <subcellularLocation>
        <location evidence="1">Membrane</location>
    </subcellularLocation>
</comment>
<dbReference type="GO" id="GO:0050852">
    <property type="term" value="P:T cell receptor signaling pathway"/>
    <property type="evidence" value="ECO:0007669"/>
    <property type="project" value="TreeGrafter"/>
</dbReference>
<dbReference type="GO" id="GO:0005102">
    <property type="term" value="F:signaling receptor binding"/>
    <property type="evidence" value="ECO:0007669"/>
    <property type="project" value="TreeGrafter"/>
</dbReference>
<dbReference type="InterPro" id="IPR003599">
    <property type="entry name" value="Ig_sub"/>
</dbReference>
<feature type="domain" description="Ig-like" evidence="8">
    <location>
        <begin position="26"/>
        <end position="124"/>
    </location>
</feature>
<dbReference type="PROSITE" id="PS50835">
    <property type="entry name" value="IG_LIKE"/>
    <property type="match status" value="1"/>
</dbReference>
<evidence type="ECO:0000256" key="6">
    <source>
        <dbReference type="ARBA" id="ARBA00023319"/>
    </source>
</evidence>
<dbReference type="InterPro" id="IPR050504">
    <property type="entry name" value="IgSF_BTN/MOG"/>
</dbReference>
<dbReference type="InterPro" id="IPR013106">
    <property type="entry name" value="Ig_V-set"/>
</dbReference>
<keyword evidence="6" id="KW-0393">Immunoglobulin domain</keyword>
<evidence type="ECO:0000256" key="2">
    <source>
        <dbReference type="ARBA" id="ARBA00022729"/>
    </source>
</evidence>
<feature type="chain" id="PRO_5026290069" evidence="7">
    <location>
        <begin position="31"/>
        <end position="189"/>
    </location>
</feature>
<evidence type="ECO:0000259" key="8">
    <source>
        <dbReference type="PROSITE" id="PS50835"/>
    </source>
</evidence>
<dbReference type="InterPro" id="IPR036179">
    <property type="entry name" value="Ig-like_dom_sf"/>
</dbReference>
<evidence type="ECO:0000313" key="9">
    <source>
        <dbReference type="EMBL" id="KAF3688072.1"/>
    </source>
</evidence>
<dbReference type="AlphaFoldDB" id="A0A6G1PCV2"/>
<dbReference type="EMBL" id="CM015714">
    <property type="protein sequence ID" value="KAF3688072.1"/>
    <property type="molecule type" value="Genomic_DNA"/>
</dbReference>
<dbReference type="InterPro" id="IPR007110">
    <property type="entry name" value="Ig-like_dom"/>
</dbReference>
<sequence>MSSVIRLIFLTMCWARVLLVTSSSLLAVAAFPIQRIEAEEGQNLSLQCLLGPHVNVSGSTVEWSKDGHANIVHLYIDGRDRAVDQKEEFKNRTTLFHEGLNTGNVTLQLSSVQLSDNGTYRCYIISLKTYCYTVLTVVKKGQINRSWGNHSNRTTASLDEVPQPNNPGIYKTFQGWRGRRTERTAKCFG</sequence>
<dbReference type="Pfam" id="PF07686">
    <property type="entry name" value="V-set"/>
    <property type="match status" value="1"/>
</dbReference>
<dbReference type="FunFam" id="2.60.40.10:FF:000142">
    <property type="entry name" value="V-set domain-containing T-cell activation inhibitor 1"/>
    <property type="match status" value="1"/>
</dbReference>
<dbReference type="GO" id="GO:0009897">
    <property type="term" value="C:external side of plasma membrane"/>
    <property type="evidence" value="ECO:0007669"/>
    <property type="project" value="TreeGrafter"/>
</dbReference>
<dbReference type="GO" id="GO:0050863">
    <property type="term" value="P:regulation of T cell activation"/>
    <property type="evidence" value="ECO:0007669"/>
    <property type="project" value="UniProtKB-ARBA"/>
</dbReference>
<evidence type="ECO:0000256" key="3">
    <source>
        <dbReference type="ARBA" id="ARBA00023136"/>
    </source>
</evidence>
<dbReference type="PANTHER" id="PTHR24100:SF151">
    <property type="entry name" value="ICOS LIGAND"/>
    <property type="match status" value="1"/>
</dbReference>
<evidence type="ECO:0000256" key="1">
    <source>
        <dbReference type="ARBA" id="ARBA00004370"/>
    </source>
</evidence>